<name>A0ABW8RAV9_9BACI</name>
<dbReference type="Proteomes" id="UP001623041">
    <property type="component" value="Unassembled WGS sequence"/>
</dbReference>
<proteinExistence type="predicted"/>
<dbReference type="RefSeq" id="WP_406579097.1">
    <property type="nucleotide sequence ID" value="NZ_JBJHQH010000002.1"/>
</dbReference>
<evidence type="ECO:0000313" key="2">
    <source>
        <dbReference type="Proteomes" id="UP001623041"/>
    </source>
</evidence>
<evidence type="ECO:0000313" key="1">
    <source>
        <dbReference type="EMBL" id="MFK9090398.1"/>
    </source>
</evidence>
<dbReference type="EMBL" id="JBJHQH010000002">
    <property type="protein sequence ID" value="MFK9090398.1"/>
    <property type="molecule type" value="Genomic_DNA"/>
</dbReference>
<keyword evidence="2" id="KW-1185">Reference proteome</keyword>
<comment type="caution">
    <text evidence="1">The sequence shown here is derived from an EMBL/GenBank/DDBJ whole genome shotgun (WGS) entry which is preliminary data.</text>
</comment>
<reference evidence="1 2" key="1">
    <citation type="submission" date="2024-11" db="EMBL/GenBank/DDBJ databases">
        <authorList>
            <person name="Lucas J.A."/>
        </authorList>
    </citation>
    <scope>NUCLEOTIDE SEQUENCE [LARGE SCALE GENOMIC DNA]</scope>
    <source>
        <strain evidence="1 2">Z 5.4</strain>
    </source>
</reference>
<gene>
    <name evidence="1" type="ORF">ACJEBI_02720</name>
</gene>
<organism evidence="1 2">
    <name type="scientific">Bacillus salipaludis</name>
    <dbReference type="NCBI Taxonomy" id="2547811"/>
    <lineage>
        <taxon>Bacteria</taxon>
        <taxon>Bacillati</taxon>
        <taxon>Bacillota</taxon>
        <taxon>Bacilli</taxon>
        <taxon>Bacillales</taxon>
        <taxon>Bacillaceae</taxon>
        <taxon>Bacillus</taxon>
    </lineage>
</organism>
<protein>
    <submittedName>
        <fullName evidence="1">Uncharacterized protein</fullName>
    </submittedName>
</protein>
<sequence>MTATFSHKQLAVNCFNAVWDFLDLPERTKEEEEKMIHLAHASFWHWTKTEEHTAKNLSIGYWQLSRVYAITELGERSHYYANQCLEVSKDNKMEPFYIGYAYEALSRANTLLGRYNLSKMHAEHAIDYAQKVKDESSKNMLLNDIQIIKSYWEKN</sequence>
<accession>A0ABW8RAV9</accession>